<sequence length="453" mass="48149">MFIAAVTTGARNGFGVFVLPMSEEFEWNRTTISVAAGIGWLMNGVTQPFIGHLFDKFNSRKVVLISLLIAGLATAGLSLTFHYLFLVFLFSFVLSTAMSGASIGTLGPLLARWFVKRRTFVLGLVASGTSIGGLILIPFSAYLVELFSWRASWIALGAIVIFLALPLGFLFIRNSPAQMGLLPDGDPEPPTDGTAAPPARRRGMFEVDQWRQSFRSPPIWNLSAAYTVCGVTVGIISIHFVPYAQEQVGVSLRMAGLIFGILTGLNVMGAIGGGWLADRFGRKNVLGTVYAVRGIAYLVLIGGLLSIDAIFPGGGEVGYGGVSAAADPSGPFRVDKFTIPFIGSPGVASLWFFAILAGFSWIASVPITTSLTAEVYGLRALATISGISFLCHQVGAFVSIILAGLLYDWTGSYLLPFALAGSLLVPASIAAYTINEKKYSVRYQTVQAGVAAD</sequence>
<feature type="transmembrane region" description="Helical" evidence="5">
    <location>
        <begin position="289"/>
        <end position="311"/>
    </location>
</feature>
<dbReference type="InterPro" id="IPR050327">
    <property type="entry name" value="Proton-linked_MCT"/>
</dbReference>
<name>A0AA35R6Z3_GEOBA</name>
<proteinExistence type="predicted"/>
<dbReference type="InterPro" id="IPR020846">
    <property type="entry name" value="MFS_dom"/>
</dbReference>
<dbReference type="InterPro" id="IPR011701">
    <property type="entry name" value="MFS"/>
</dbReference>
<evidence type="ECO:0000256" key="2">
    <source>
        <dbReference type="ARBA" id="ARBA00022692"/>
    </source>
</evidence>
<evidence type="ECO:0000256" key="5">
    <source>
        <dbReference type="SAM" id="Phobius"/>
    </source>
</evidence>
<evidence type="ECO:0000259" key="6">
    <source>
        <dbReference type="PROSITE" id="PS50850"/>
    </source>
</evidence>
<dbReference type="PROSITE" id="PS50850">
    <property type="entry name" value="MFS"/>
    <property type="match status" value="1"/>
</dbReference>
<dbReference type="Proteomes" id="UP001174909">
    <property type="component" value="Unassembled WGS sequence"/>
</dbReference>
<dbReference type="PANTHER" id="PTHR11360">
    <property type="entry name" value="MONOCARBOXYLATE TRANSPORTER"/>
    <property type="match status" value="1"/>
</dbReference>
<dbReference type="EMBL" id="CASHTH010000649">
    <property type="protein sequence ID" value="CAI8005940.1"/>
    <property type="molecule type" value="Genomic_DNA"/>
</dbReference>
<reference evidence="7" key="1">
    <citation type="submission" date="2023-03" db="EMBL/GenBank/DDBJ databases">
        <authorList>
            <person name="Steffen K."/>
            <person name="Cardenas P."/>
        </authorList>
    </citation>
    <scope>NUCLEOTIDE SEQUENCE</scope>
</reference>
<keyword evidence="3 5" id="KW-1133">Transmembrane helix</keyword>
<evidence type="ECO:0000256" key="4">
    <source>
        <dbReference type="ARBA" id="ARBA00023136"/>
    </source>
</evidence>
<dbReference type="PROSITE" id="PS00216">
    <property type="entry name" value="SUGAR_TRANSPORT_1"/>
    <property type="match status" value="1"/>
</dbReference>
<dbReference type="Pfam" id="PF07690">
    <property type="entry name" value="MFS_1"/>
    <property type="match status" value="1"/>
</dbReference>
<feature type="domain" description="Major facilitator superfamily (MFS) profile" evidence="6">
    <location>
        <begin position="1"/>
        <end position="439"/>
    </location>
</feature>
<dbReference type="GO" id="GO:0022857">
    <property type="term" value="F:transmembrane transporter activity"/>
    <property type="evidence" value="ECO:0007669"/>
    <property type="project" value="InterPro"/>
</dbReference>
<feature type="transmembrane region" description="Helical" evidence="5">
    <location>
        <begin position="119"/>
        <end position="139"/>
    </location>
</feature>
<evidence type="ECO:0000256" key="1">
    <source>
        <dbReference type="ARBA" id="ARBA00004141"/>
    </source>
</evidence>
<dbReference type="GO" id="GO:0016020">
    <property type="term" value="C:membrane"/>
    <property type="evidence" value="ECO:0007669"/>
    <property type="project" value="UniProtKB-SubCell"/>
</dbReference>
<feature type="transmembrane region" description="Helical" evidence="5">
    <location>
        <begin position="413"/>
        <end position="434"/>
    </location>
</feature>
<accession>A0AA35R6Z3</accession>
<dbReference type="Gene3D" id="1.20.1250.20">
    <property type="entry name" value="MFS general substrate transporter like domains"/>
    <property type="match status" value="2"/>
</dbReference>
<feature type="transmembrane region" description="Helical" evidence="5">
    <location>
        <begin position="151"/>
        <end position="172"/>
    </location>
</feature>
<organism evidence="7 8">
    <name type="scientific">Geodia barretti</name>
    <name type="common">Barrett's horny sponge</name>
    <dbReference type="NCBI Taxonomy" id="519541"/>
    <lineage>
        <taxon>Eukaryota</taxon>
        <taxon>Metazoa</taxon>
        <taxon>Porifera</taxon>
        <taxon>Demospongiae</taxon>
        <taxon>Heteroscleromorpha</taxon>
        <taxon>Tetractinellida</taxon>
        <taxon>Astrophorina</taxon>
        <taxon>Geodiidae</taxon>
        <taxon>Geodia</taxon>
    </lineage>
</organism>
<evidence type="ECO:0000313" key="7">
    <source>
        <dbReference type="EMBL" id="CAI8005940.1"/>
    </source>
</evidence>
<dbReference type="AlphaFoldDB" id="A0AA35R6Z3"/>
<evidence type="ECO:0000313" key="8">
    <source>
        <dbReference type="Proteomes" id="UP001174909"/>
    </source>
</evidence>
<keyword evidence="2 5" id="KW-0812">Transmembrane</keyword>
<gene>
    <name evidence="7" type="ORF">GBAR_LOCUS4495</name>
</gene>
<dbReference type="CDD" id="cd17355">
    <property type="entry name" value="MFS_YcxA_like"/>
    <property type="match status" value="1"/>
</dbReference>
<dbReference type="InterPro" id="IPR005829">
    <property type="entry name" value="Sugar_transporter_CS"/>
</dbReference>
<feature type="transmembrane region" description="Helical" evidence="5">
    <location>
        <begin position="350"/>
        <end position="368"/>
    </location>
</feature>
<feature type="transmembrane region" description="Helical" evidence="5">
    <location>
        <begin position="85"/>
        <end position="107"/>
    </location>
</feature>
<dbReference type="PANTHER" id="PTHR11360:SF284">
    <property type="entry name" value="EG:103B4.3 PROTEIN-RELATED"/>
    <property type="match status" value="1"/>
</dbReference>
<keyword evidence="8" id="KW-1185">Reference proteome</keyword>
<dbReference type="InterPro" id="IPR036259">
    <property type="entry name" value="MFS_trans_sf"/>
</dbReference>
<feature type="transmembrane region" description="Helical" evidence="5">
    <location>
        <begin position="380"/>
        <end position="407"/>
    </location>
</feature>
<comment type="caution">
    <text evidence="7">The sequence shown here is derived from an EMBL/GenBank/DDBJ whole genome shotgun (WGS) entry which is preliminary data.</text>
</comment>
<dbReference type="SUPFAM" id="SSF103473">
    <property type="entry name" value="MFS general substrate transporter"/>
    <property type="match status" value="1"/>
</dbReference>
<protein>
    <submittedName>
        <fullName evidence="7">Uncharacterized MFS-type transporter YbfB</fullName>
    </submittedName>
</protein>
<feature type="transmembrane region" description="Helical" evidence="5">
    <location>
        <begin position="62"/>
        <end position="79"/>
    </location>
</feature>
<evidence type="ECO:0000256" key="3">
    <source>
        <dbReference type="ARBA" id="ARBA00022989"/>
    </source>
</evidence>
<keyword evidence="4 5" id="KW-0472">Membrane</keyword>
<comment type="subcellular location">
    <subcellularLocation>
        <location evidence="1">Membrane</location>
        <topology evidence="1">Multi-pass membrane protein</topology>
    </subcellularLocation>
</comment>
<feature type="transmembrane region" description="Helical" evidence="5">
    <location>
        <begin position="254"/>
        <end position="277"/>
    </location>
</feature>
<feature type="transmembrane region" description="Helical" evidence="5">
    <location>
        <begin position="219"/>
        <end position="242"/>
    </location>
</feature>